<organism evidence="2 4">
    <name type="scientific">Natrinema thermotolerans</name>
    <dbReference type="NCBI Taxonomy" id="121872"/>
    <lineage>
        <taxon>Archaea</taxon>
        <taxon>Methanobacteriati</taxon>
        <taxon>Methanobacteriota</taxon>
        <taxon>Stenosarchaea group</taxon>
        <taxon>Halobacteria</taxon>
        <taxon>Halobacteriales</taxon>
        <taxon>Natrialbaceae</taxon>
        <taxon>Natrinema</taxon>
    </lineage>
</organism>
<reference evidence="2 4" key="1">
    <citation type="submission" date="2022-07" db="EMBL/GenBank/DDBJ databases">
        <title>Two temperate virus in Haloterrigena jeotgali A29.</title>
        <authorList>
            <person name="Deng X."/>
        </authorList>
    </citation>
    <scope>NUCLEOTIDE SEQUENCE [LARGE SCALE GENOMIC DNA]</scope>
    <source>
        <strain evidence="2 4">A29</strain>
    </source>
</reference>
<keyword evidence="4" id="KW-1185">Reference proteome</keyword>
<dbReference type="RefSeq" id="WP_049964199.1">
    <property type="nucleotide sequence ID" value="NZ_CP101873.1"/>
</dbReference>
<name>A0AAF0SZ37_9EURY</name>
<dbReference type="GeneID" id="84216420"/>
<gene>
    <name evidence="3" type="ORF">NP511_02015</name>
    <name evidence="2" type="ORF">NP511_20730</name>
</gene>
<dbReference type="EMBL" id="CP101873">
    <property type="protein sequence ID" value="WMT07786.1"/>
    <property type="molecule type" value="Genomic_DNA"/>
</dbReference>
<protein>
    <submittedName>
        <fullName evidence="2">Uncharacterized protein</fullName>
    </submittedName>
</protein>
<feature type="transmembrane region" description="Helical" evidence="1">
    <location>
        <begin position="46"/>
        <end position="63"/>
    </location>
</feature>
<evidence type="ECO:0000313" key="2">
    <source>
        <dbReference type="EMBL" id="WMT07786.1"/>
    </source>
</evidence>
<feature type="transmembrane region" description="Helical" evidence="1">
    <location>
        <begin position="20"/>
        <end position="39"/>
    </location>
</feature>
<evidence type="ECO:0000313" key="4">
    <source>
        <dbReference type="Proteomes" id="UP001224926"/>
    </source>
</evidence>
<evidence type="ECO:0000256" key="1">
    <source>
        <dbReference type="SAM" id="Phobius"/>
    </source>
</evidence>
<dbReference type="Proteomes" id="UP001224926">
    <property type="component" value="Chromosome"/>
</dbReference>
<accession>A0AAF0SZ37</accession>
<dbReference type="EMBL" id="CP101873">
    <property type="protein sequence ID" value="WMT08418.1"/>
    <property type="molecule type" value="Genomic_DNA"/>
</dbReference>
<evidence type="ECO:0000313" key="3">
    <source>
        <dbReference type="EMBL" id="WMT08418.1"/>
    </source>
</evidence>
<keyword evidence="1" id="KW-0472">Membrane</keyword>
<dbReference type="AlphaFoldDB" id="A0AAF0SZ37"/>
<keyword evidence="1" id="KW-0812">Transmembrane</keyword>
<keyword evidence="1" id="KW-1133">Transmembrane helix</keyword>
<proteinExistence type="predicted"/>
<dbReference type="GeneID" id="39864890"/>
<sequence length="89" mass="9220">MTPDTDSGSSTGYKTTAKTAIAGAILLAFFGTWLAMEWTGRQPDSLILLGAVAIAVGAGYYLWDDAMGEGVQAVDDLQSDGDESGSPED</sequence>